<evidence type="ECO:0000313" key="2">
    <source>
        <dbReference type="EMBL" id="RXZ62311.1"/>
    </source>
</evidence>
<proteinExistence type="predicted"/>
<reference evidence="2 3" key="1">
    <citation type="journal article" date="2019" name="Gut">
        <title>Antibiotics-induced monodominance of a novel gut bacterial order.</title>
        <authorList>
            <person name="Hildebrand F."/>
            <person name="Moitinho-Silva L."/>
            <person name="Blasche S."/>
            <person name="Jahn M.T."/>
            <person name="Gossmann T.I."/>
            <person name="Heuerta-Cepas J."/>
            <person name="Hercog R."/>
            <person name="Luetge M."/>
            <person name="Bahram M."/>
            <person name="Pryszlak A."/>
            <person name="Alves R.J."/>
            <person name="Waszak S.M."/>
            <person name="Zhu A."/>
            <person name="Ye L."/>
            <person name="Costea P.I."/>
            <person name="Aalvink S."/>
            <person name="Belzer C."/>
            <person name="Forslund S.K."/>
            <person name="Sunagawa S."/>
            <person name="Hentschel U."/>
            <person name="Merten C."/>
            <person name="Patil K.R."/>
            <person name="Benes V."/>
            <person name="Bork P."/>
        </authorList>
    </citation>
    <scope>NUCLEOTIDE SEQUENCE [LARGE SCALE GENOMIC DNA]</scope>
    <source>
        <strain evidence="2 3">HDS1380</strain>
    </source>
</reference>
<evidence type="ECO:0000256" key="1">
    <source>
        <dbReference type="SAM" id="Coils"/>
    </source>
</evidence>
<dbReference type="EMBL" id="SDOZ01000002">
    <property type="protein sequence ID" value="RXZ62311.1"/>
    <property type="molecule type" value="Genomic_DNA"/>
</dbReference>
<sequence>MFKKSYSKKDFEKLAEGMKTAYEQRIRQLEERVDRLNVENKNLRAACAEYQSREKRVGQAIVDAEEKGSEIKELYRLNAECELRTLQMFAEKWKRLAAQMADSMPKGEGEKYAAFADHLAALLGRESTAFFSDDPPSAEEMPFDPKKRIERYVAEESDTGFNLDDVLNPKQELDLEKLCRELGLMDEE</sequence>
<name>A0A4Q2KH45_9FIRM</name>
<keyword evidence="3" id="KW-1185">Reference proteome</keyword>
<dbReference type="AlphaFoldDB" id="A0A4Q2KH45"/>
<accession>A0A4Q2KH45</accession>
<keyword evidence="1" id="KW-0175">Coiled coil</keyword>
<dbReference type="RefSeq" id="WP_129225898.1">
    <property type="nucleotide sequence ID" value="NZ_SDOZ01000002.1"/>
</dbReference>
<gene>
    <name evidence="2" type="ORF">ESZ91_07925</name>
</gene>
<organism evidence="2 3">
    <name type="scientific">Candidatus Borkfalkia ceftriaxoniphila</name>
    <dbReference type="NCBI Taxonomy" id="2508949"/>
    <lineage>
        <taxon>Bacteria</taxon>
        <taxon>Bacillati</taxon>
        <taxon>Bacillota</taxon>
        <taxon>Clostridia</taxon>
        <taxon>Christensenellales</taxon>
        <taxon>Christensenellaceae</taxon>
        <taxon>Candidatus Borkfalkia</taxon>
    </lineage>
</organism>
<evidence type="ECO:0000313" key="3">
    <source>
        <dbReference type="Proteomes" id="UP000291269"/>
    </source>
</evidence>
<protein>
    <recommendedName>
        <fullName evidence="4">DivIVA domain-containing protein</fullName>
    </recommendedName>
</protein>
<comment type="caution">
    <text evidence="2">The sequence shown here is derived from an EMBL/GenBank/DDBJ whole genome shotgun (WGS) entry which is preliminary data.</text>
</comment>
<dbReference type="Proteomes" id="UP000291269">
    <property type="component" value="Unassembled WGS sequence"/>
</dbReference>
<feature type="coiled-coil region" evidence="1">
    <location>
        <begin position="12"/>
        <end position="53"/>
    </location>
</feature>
<evidence type="ECO:0008006" key="4">
    <source>
        <dbReference type="Google" id="ProtNLM"/>
    </source>
</evidence>